<dbReference type="PANTHER" id="PTHR14095:SF0">
    <property type="entry name" value="MIP22305P"/>
    <property type="match status" value="1"/>
</dbReference>
<dbReference type="PROSITE" id="PS00018">
    <property type="entry name" value="EF_HAND_1"/>
    <property type="match status" value="2"/>
</dbReference>
<evidence type="ECO:0000256" key="1">
    <source>
        <dbReference type="ARBA" id="ARBA00022723"/>
    </source>
</evidence>
<dbReference type="Pfam" id="PF17958">
    <property type="entry name" value="EF-hand_13"/>
    <property type="match status" value="1"/>
</dbReference>
<accession>V6LM32</accession>
<dbReference type="PANTHER" id="PTHR14095">
    <property type="entry name" value="PHOSPHATASE 2A REGULATORY SUBUNIT-RELATED"/>
    <property type="match status" value="1"/>
</dbReference>
<dbReference type="PROSITE" id="PS50222">
    <property type="entry name" value="EF_HAND_2"/>
    <property type="match status" value="1"/>
</dbReference>
<dbReference type="GO" id="GO:0005509">
    <property type="term" value="F:calcium ion binding"/>
    <property type="evidence" value="ECO:0007669"/>
    <property type="project" value="InterPro"/>
</dbReference>
<evidence type="ECO:0000313" key="6">
    <source>
        <dbReference type="Proteomes" id="UP000018208"/>
    </source>
</evidence>
<dbReference type="GO" id="GO:0019888">
    <property type="term" value="F:protein phosphatase regulator activity"/>
    <property type="evidence" value="ECO:0007669"/>
    <property type="project" value="TreeGrafter"/>
</dbReference>
<proteinExistence type="predicted"/>
<dbReference type="EMBL" id="KI546089">
    <property type="protein sequence ID" value="EST45705.1"/>
    <property type="molecule type" value="Genomic_DNA"/>
</dbReference>
<evidence type="ECO:0000259" key="3">
    <source>
        <dbReference type="PROSITE" id="PS50222"/>
    </source>
</evidence>
<dbReference type="InterPro" id="IPR041534">
    <property type="entry name" value="EF-hand_13"/>
</dbReference>
<keyword evidence="2" id="KW-0106">Calcium</keyword>
<dbReference type="VEuPathDB" id="GiardiaDB:SS50377_22135"/>
<dbReference type="SUPFAM" id="SSF47473">
    <property type="entry name" value="EF-hand"/>
    <property type="match status" value="1"/>
</dbReference>
<evidence type="ECO:0000313" key="4">
    <source>
        <dbReference type="EMBL" id="EST45705.1"/>
    </source>
</evidence>
<dbReference type="InterPro" id="IPR018247">
    <property type="entry name" value="EF_Hand_1_Ca_BS"/>
</dbReference>
<dbReference type="GO" id="GO:0000159">
    <property type="term" value="C:protein phosphatase type 2A complex"/>
    <property type="evidence" value="ECO:0007669"/>
    <property type="project" value="TreeGrafter"/>
</dbReference>
<dbReference type="Proteomes" id="UP000018208">
    <property type="component" value="Unassembled WGS sequence"/>
</dbReference>
<dbReference type="OrthoDB" id="5586at2759"/>
<keyword evidence="1" id="KW-0479">Metal-binding</keyword>
<dbReference type="InterPro" id="IPR002048">
    <property type="entry name" value="EF_hand_dom"/>
</dbReference>
<dbReference type="EMBL" id="AUWU02000002">
    <property type="protein sequence ID" value="KAH0576571.1"/>
    <property type="molecule type" value="Genomic_DNA"/>
</dbReference>
<dbReference type="InterPro" id="IPR011992">
    <property type="entry name" value="EF-hand-dom_pair"/>
</dbReference>
<feature type="domain" description="EF-hand" evidence="3">
    <location>
        <begin position="489"/>
        <end position="524"/>
    </location>
</feature>
<keyword evidence="6" id="KW-1185">Reference proteome</keyword>
<evidence type="ECO:0000256" key="2">
    <source>
        <dbReference type="ARBA" id="ARBA00022837"/>
    </source>
</evidence>
<reference evidence="5" key="2">
    <citation type="submission" date="2020-12" db="EMBL/GenBank/DDBJ databases">
        <title>New Spironucleus salmonicida genome in near-complete chromosomes.</title>
        <authorList>
            <person name="Xu F."/>
            <person name="Kurt Z."/>
            <person name="Jimenez-Gonzalez A."/>
            <person name="Astvaldsson A."/>
            <person name="Andersson J.O."/>
            <person name="Svard S.G."/>
        </authorList>
    </citation>
    <scope>NUCLEOTIDE SEQUENCE</scope>
    <source>
        <strain evidence="5">ATCC 50377</strain>
    </source>
</reference>
<protein>
    <submittedName>
        <fullName evidence="4">Phosphoprotein phosphatase 2A regulatory subunit</fullName>
    </submittedName>
</protein>
<name>V6LM32_9EUKA</name>
<dbReference type="Gene3D" id="1.10.238.10">
    <property type="entry name" value="EF-hand"/>
    <property type="match status" value="1"/>
</dbReference>
<sequence>MPPKLLKLDLQSKPQSTPEDQFLMLNLFSEKIDPSVVNLTIYKTALSNIMLEALSSDKQTSTSNIIIPESPSQNGQSRQVSDFNSILSPRSVMSPFFQQSPRCFQQQQPDQTQILSRVAPVRELKTVEIPVKASDPDEIDIINSVCDSYSQGITIHTLGLHPAFTKSQNLSKRLGRTQFDAEEELRIVNDVIFEGVFGLPGFLAWTALPLALAYFGKEFSVETIAEQLLTHGEIVQQIFTQQNSKKFLLTPLMLKKWYNEFFEQKTIHERLFNVIKQPNSDRITIDDLQRICQVLLRLHPGLSFLQDTPQFQSLYSQTISYRILFESDTNFKGYLNSHDLKKIHSSTGTEYSPDSTHFHQKVGGLLDSLWQSQFEQDINKNLKCFSYEHFYVFYVSFWELDLDHDKQLTLFDLERYAQNSLSKLAIRRTFDALLALRTRQPQLYECVYMEKNNEQKPTPDQLKSFLDSNSQYLFYPDFIRFLIFLENPDLDVSVHFWFEICDLDCDGCINFSDFKTFFNLQRDRMEANGSDILETGDVWCQLIDFYKRSKTDQVIRRIDILKSQARGNIFSVMLHYQRLQQFDQKDPYTIRNFLALEKTLWEKFCRRQYDQQVQGAQGEGF</sequence>
<dbReference type="Gene3D" id="1.10.238.220">
    <property type="match status" value="1"/>
</dbReference>
<gene>
    <name evidence="4" type="ORF">SS50377_14276</name>
    <name evidence="5" type="ORF">SS50377_22135</name>
</gene>
<reference evidence="4 5" key="1">
    <citation type="journal article" date="2014" name="PLoS Genet.">
        <title>The Genome of Spironucleus salmonicida Highlights a Fish Pathogen Adapted to Fluctuating Environments.</title>
        <authorList>
            <person name="Xu F."/>
            <person name="Jerlstrom-Hultqvist J."/>
            <person name="Einarsson E."/>
            <person name="Astvaldsson A."/>
            <person name="Svard S.G."/>
            <person name="Andersson J.O."/>
        </authorList>
    </citation>
    <scope>NUCLEOTIDE SEQUENCE</scope>
    <source>
        <strain evidence="5">ATCC 50377</strain>
    </source>
</reference>
<evidence type="ECO:0000313" key="5">
    <source>
        <dbReference type="EMBL" id="KAH0576571.1"/>
    </source>
</evidence>
<organism evidence="4">
    <name type="scientific">Spironucleus salmonicida</name>
    <dbReference type="NCBI Taxonomy" id="348837"/>
    <lineage>
        <taxon>Eukaryota</taxon>
        <taxon>Metamonada</taxon>
        <taxon>Diplomonadida</taxon>
        <taxon>Hexamitidae</taxon>
        <taxon>Hexamitinae</taxon>
        <taxon>Spironucleus</taxon>
    </lineage>
</organism>
<dbReference type="AlphaFoldDB" id="V6LM32"/>